<feature type="transmembrane region" description="Helical" evidence="1">
    <location>
        <begin position="77"/>
        <end position="99"/>
    </location>
</feature>
<sequence length="363" mass="40051">MTSKEATASGYCKAAALAWLLYDVAITLDLEIDYIWRRRWTTFTGLFIIVRYLPLFVVGSSAATNFFPGVSAAICDAFSWVEAGGTFIILVVVQIILQFRLYVMYGKSRKVLVCNALLCLVELGIAIALVAVIFPKTVSLPNSPSVFGSCFSHSPKEIAVVLLAPLAYETYLAFLALNKTYQTTRSRHALGKQTSIMHLLVRDNIVYFFLVAGTLIWVTLVWFFYPVSPGNSLISFTHVSGSIGGTRLILNVRRMAFRPHSASLVPSSAMELPVVRNSEPAYHFTHDPSFGNSEASALAIDDDHMDDTVDGDIISGFNNSPSDYGERPAWTKDSGVSLPQNERWVASGRRDFGQVLNSLRSRP</sequence>
<organism evidence="3 4">
    <name type="scientific">Exidia glandulosa HHB12029</name>
    <dbReference type="NCBI Taxonomy" id="1314781"/>
    <lineage>
        <taxon>Eukaryota</taxon>
        <taxon>Fungi</taxon>
        <taxon>Dikarya</taxon>
        <taxon>Basidiomycota</taxon>
        <taxon>Agaricomycotina</taxon>
        <taxon>Agaricomycetes</taxon>
        <taxon>Auriculariales</taxon>
        <taxon>Exidiaceae</taxon>
        <taxon>Exidia</taxon>
    </lineage>
</organism>
<feature type="transmembrane region" description="Helical" evidence="1">
    <location>
        <begin position="40"/>
        <end position="57"/>
    </location>
</feature>
<name>A0A166MF04_EXIGL</name>
<keyword evidence="1" id="KW-0472">Membrane</keyword>
<accession>A0A166MF04</accession>
<feature type="transmembrane region" description="Helical" evidence="1">
    <location>
        <begin position="111"/>
        <end position="134"/>
    </location>
</feature>
<dbReference type="OrthoDB" id="3258294at2759"/>
<dbReference type="AlphaFoldDB" id="A0A166MF04"/>
<reference evidence="3 4" key="1">
    <citation type="journal article" date="2016" name="Mol. Biol. Evol.">
        <title>Comparative Genomics of Early-Diverging Mushroom-Forming Fungi Provides Insights into the Origins of Lignocellulose Decay Capabilities.</title>
        <authorList>
            <person name="Nagy L.G."/>
            <person name="Riley R."/>
            <person name="Tritt A."/>
            <person name="Adam C."/>
            <person name="Daum C."/>
            <person name="Floudas D."/>
            <person name="Sun H."/>
            <person name="Yadav J.S."/>
            <person name="Pangilinan J."/>
            <person name="Larsson K.H."/>
            <person name="Matsuura K."/>
            <person name="Barry K."/>
            <person name="Labutti K."/>
            <person name="Kuo R."/>
            <person name="Ohm R.A."/>
            <person name="Bhattacharya S.S."/>
            <person name="Shirouzu T."/>
            <person name="Yoshinaga Y."/>
            <person name="Martin F.M."/>
            <person name="Grigoriev I.V."/>
            <person name="Hibbett D.S."/>
        </authorList>
    </citation>
    <scope>NUCLEOTIDE SEQUENCE [LARGE SCALE GENOMIC DNA]</scope>
    <source>
        <strain evidence="3 4">HHB12029</strain>
    </source>
</reference>
<feature type="domain" description="DUF6533" evidence="2">
    <location>
        <begin position="11"/>
        <end position="56"/>
    </location>
</feature>
<keyword evidence="1" id="KW-1133">Transmembrane helix</keyword>
<proteinExistence type="predicted"/>
<keyword evidence="1" id="KW-0812">Transmembrane</keyword>
<feature type="transmembrane region" description="Helical" evidence="1">
    <location>
        <begin position="205"/>
        <end position="225"/>
    </location>
</feature>
<dbReference type="Pfam" id="PF20151">
    <property type="entry name" value="DUF6533"/>
    <property type="match status" value="1"/>
</dbReference>
<dbReference type="InterPro" id="IPR045340">
    <property type="entry name" value="DUF6533"/>
</dbReference>
<evidence type="ECO:0000313" key="4">
    <source>
        <dbReference type="Proteomes" id="UP000077266"/>
    </source>
</evidence>
<keyword evidence="4" id="KW-1185">Reference proteome</keyword>
<dbReference type="STRING" id="1314781.A0A166MF04"/>
<evidence type="ECO:0000256" key="1">
    <source>
        <dbReference type="SAM" id="Phobius"/>
    </source>
</evidence>
<evidence type="ECO:0000259" key="2">
    <source>
        <dbReference type="Pfam" id="PF20151"/>
    </source>
</evidence>
<feature type="transmembrane region" description="Helical" evidence="1">
    <location>
        <begin position="158"/>
        <end position="177"/>
    </location>
</feature>
<protein>
    <recommendedName>
        <fullName evidence="2">DUF6533 domain-containing protein</fullName>
    </recommendedName>
</protein>
<evidence type="ECO:0000313" key="3">
    <source>
        <dbReference type="EMBL" id="KZV77957.1"/>
    </source>
</evidence>
<dbReference type="EMBL" id="KV427301">
    <property type="protein sequence ID" value="KZV77957.1"/>
    <property type="molecule type" value="Genomic_DNA"/>
</dbReference>
<dbReference type="InParanoid" id="A0A166MF04"/>
<dbReference type="Proteomes" id="UP000077266">
    <property type="component" value="Unassembled WGS sequence"/>
</dbReference>
<gene>
    <name evidence="3" type="ORF">EXIGLDRAFT_719172</name>
</gene>